<evidence type="ECO:0000313" key="3">
    <source>
        <dbReference type="EMBL" id="QNN57137.1"/>
    </source>
</evidence>
<feature type="domain" description="DUF2157" evidence="2">
    <location>
        <begin position="7"/>
        <end position="145"/>
    </location>
</feature>
<dbReference type="Proteomes" id="UP000515811">
    <property type="component" value="Chromosome"/>
</dbReference>
<feature type="transmembrane region" description="Helical" evidence="1">
    <location>
        <begin position="69"/>
        <end position="89"/>
    </location>
</feature>
<feature type="transmembrane region" description="Helical" evidence="1">
    <location>
        <begin position="240"/>
        <end position="257"/>
    </location>
</feature>
<feature type="transmembrane region" description="Helical" evidence="1">
    <location>
        <begin position="43"/>
        <end position="63"/>
    </location>
</feature>
<dbReference type="RefSeq" id="WP_187597402.1">
    <property type="nucleotide sequence ID" value="NZ_CP060714.1"/>
</dbReference>
<gene>
    <name evidence="3" type="ORF">H9K76_22115</name>
</gene>
<name>A0A7G9RNG2_9BURK</name>
<dbReference type="KEGG" id="drg:H9K76_22115"/>
<reference evidence="3 4" key="1">
    <citation type="submission" date="2020-08" db="EMBL/GenBank/DDBJ databases">
        <title>Genome sequence of Diaphorobacter ruginosibacter DSM 27467T.</title>
        <authorList>
            <person name="Hyun D.-W."/>
            <person name="Bae J.-W."/>
        </authorList>
    </citation>
    <scope>NUCLEOTIDE SEQUENCE [LARGE SCALE GENOMIC DNA]</scope>
    <source>
        <strain evidence="3 4">DSM 27467</strain>
    </source>
</reference>
<keyword evidence="1" id="KW-0472">Membrane</keyword>
<keyword evidence="4" id="KW-1185">Reference proteome</keyword>
<proteinExistence type="predicted"/>
<dbReference type="Pfam" id="PF09925">
    <property type="entry name" value="DUF2157"/>
    <property type="match status" value="1"/>
</dbReference>
<dbReference type="InterPro" id="IPR018677">
    <property type="entry name" value="DUF2157"/>
</dbReference>
<dbReference type="AlphaFoldDB" id="A0A7G9RNG2"/>
<feature type="transmembrane region" description="Helical" evidence="1">
    <location>
        <begin position="121"/>
        <end position="138"/>
    </location>
</feature>
<keyword evidence="1" id="KW-0812">Transmembrane</keyword>
<feature type="transmembrane region" description="Helical" evidence="1">
    <location>
        <begin position="180"/>
        <end position="202"/>
    </location>
</feature>
<evidence type="ECO:0000259" key="2">
    <source>
        <dbReference type="Pfam" id="PF09925"/>
    </source>
</evidence>
<organism evidence="3 4">
    <name type="scientific">Diaphorobacter ruginosibacter</name>
    <dbReference type="NCBI Taxonomy" id="1715720"/>
    <lineage>
        <taxon>Bacteria</taxon>
        <taxon>Pseudomonadati</taxon>
        <taxon>Pseudomonadota</taxon>
        <taxon>Betaproteobacteria</taxon>
        <taxon>Burkholderiales</taxon>
        <taxon>Comamonadaceae</taxon>
        <taxon>Diaphorobacter</taxon>
    </lineage>
</organism>
<protein>
    <submittedName>
        <fullName evidence="3">DUF2157 domain-containing protein</fullName>
    </submittedName>
</protein>
<feature type="transmembrane region" description="Helical" evidence="1">
    <location>
        <begin position="292"/>
        <end position="316"/>
    </location>
</feature>
<sequence length="339" mass="36639">MDRTLYEWAAQQPHTAEQVAQLHAVATAPGEPRALARQMHAGLLLVAGLLLACGLIFWIAANWQEQTRMFKLGLIEGALLASVLASIFWRRGRIAALLCATLALGGLLAFVGQTYQTGADAWQLFATWAGLALIWTLLARSDVLWVLWIVVAATAIAMWYGHLDLWSILFSRDRGMTEQLLYVAIWLALALVPWLVSLLPWARHRHGVAWSSHRLALALALAAWMVLGVADLFTSKHSGLAFPLAGLLTAAAMFVSYRGRMQDFASLCLGALAANAWIMSLVVRVIPSSSDVAAFLICAIVGLGCLAATVSGLMAVQRRLRGEADAAVRSSRSNTGGEQ</sequence>
<feature type="transmembrane region" description="Helical" evidence="1">
    <location>
        <begin position="264"/>
        <end position="286"/>
    </location>
</feature>
<keyword evidence="1" id="KW-1133">Transmembrane helix</keyword>
<feature type="transmembrane region" description="Helical" evidence="1">
    <location>
        <begin position="96"/>
        <end position="115"/>
    </location>
</feature>
<evidence type="ECO:0000313" key="4">
    <source>
        <dbReference type="Proteomes" id="UP000515811"/>
    </source>
</evidence>
<evidence type="ECO:0000256" key="1">
    <source>
        <dbReference type="SAM" id="Phobius"/>
    </source>
</evidence>
<feature type="transmembrane region" description="Helical" evidence="1">
    <location>
        <begin position="214"/>
        <end position="234"/>
    </location>
</feature>
<accession>A0A7G9RNG2</accession>
<feature type="transmembrane region" description="Helical" evidence="1">
    <location>
        <begin position="143"/>
        <end position="160"/>
    </location>
</feature>
<dbReference type="EMBL" id="CP060714">
    <property type="protein sequence ID" value="QNN57137.1"/>
    <property type="molecule type" value="Genomic_DNA"/>
</dbReference>